<evidence type="ECO:0000313" key="3">
    <source>
        <dbReference type="Proteomes" id="UP000235145"/>
    </source>
</evidence>
<keyword evidence="3" id="KW-1185">Reference proteome</keyword>
<protein>
    <recommendedName>
        <fullName evidence="4">Secreted protein</fullName>
    </recommendedName>
</protein>
<dbReference type="AlphaFoldDB" id="A0A9R1WPN6"/>
<name>A0A9R1WPN6_LACSA</name>
<dbReference type="Proteomes" id="UP000235145">
    <property type="component" value="Unassembled WGS sequence"/>
</dbReference>
<evidence type="ECO:0000313" key="2">
    <source>
        <dbReference type="EMBL" id="KAJ0225863.1"/>
    </source>
</evidence>
<feature type="chain" id="PRO_5040274339" description="Secreted protein" evidence="1">
    <location>
        <begin position="26"/>
        <end position="95"/>
    </location>
</feature>
<evidence type="ECO:0000256" key="1">
    <source>
        <dbReference type="SAM" id="SignalP"/>
    </source>
</evidence>
<evidence type="ECO:0008006" key="4">
    <source>
        <dbReference type="Google" id="ProtNLM"/>
    </source>
</evidence>
<sequence>MHPRLFFLSAFSFYLLSTCSYITRAQKSSIATTGVNLTFIQKHIETSCQLFQNMYSCNILLEYFTICQCNILLEYFTVNHKSITWFELSSIPYVE</sequence>
<gene>
    <name evidence="2" type="ORF">LSAT_V11C100000530</name>
</gene>
<reference evidence="2 3" key="1">
    <citation type="journal article" date="2017" name="Nat. Commun.">
        <title>Genome assembly with in vitro proximity ligation data and whole-genome triplication in lettuce.</title>
        <authorList>
            <person name="Reyes-Chin-Wo S."/>
            <person name="Wang Z."/>
            <person name="Yang X."/>
            <person name="Kozik A."/>
            <person name="Arikit S."/>
            <person name="Song C."/>
            <person name="Xia L."/>
            <person name="Froenicke L."/>
            <person name="Lavelle D.O."/>
            <person name="Truco M.J."/>
            <person name="Xia R."/>
            <person name="Zhu S."/>
            <person name="Xu C."/>
            <person name="Xu H."/>
            <person name="Xu X."/>
            <person name="Cox K."/>
            <person name="Korf I."/>
            <person name="Meyers B.C."/>
            <person name="Michelmore R.W."/>
        </authorList>
    </citation>
    <scope>NUCLEOTIDE SEQUENCE [LARGE SCALE GENOMIC DNA]</scope>
    <source>
        <strain evidence="3">cv. Salinas</strain>
        <tissue evidence="2">Seedlings</tissue>
    </source>
</reference>
<proteinExistence type="predicted"/>
<keyword evidence="1" id="KW-0732">Signal</keyword>
<comment type="caution">
    <text evidence="2">The sequence shown here is derived from an EMBL/GenBank/DDBJ whole genome shotgun (WGS) entry which is preliminary data.</text>
</comment>
<dbReference type="EMBL" id="NBSK02000001">
    <property type="protein sequence ID" value="KAJ0225863.1"/>
    <property type="molecule type" value="Genomic_DNA"/>
</dbReference>
<organism evidence="2 3">
    <name type="scientific">Lactuca sativa</name>
    <name type="common">Garden lettuce</name>
    <dbReference type="NCBI Taxonomy" id="4236"/>
    <lineage>
        <taxon>Eukaryota</taxon>
        <taxon>Viridiplantae</taxon>
        <taxon>Streptophyta</taxon>
        <taxon>Embryophyta</taxon>
        <taxon>Tracheophyta</taxon>
        <taxon>Spermatophyta</taxon>
        <taxon>Magnoliopsida</taxon>
        <taxon>eudicotyledons</taxon>
        <taxon>Gunneridae</taxon>
        <taxon>Pentapetalae</taxon>
        <taxon>asterids</taxon>
        <taxon>campanulids</taxon>
        <taxon>Asterales</taxon>
        <taxon>Asteraceae</taxon>
        <taxon>Cichorioideae</taxon>
        <taxon>Cichorieae</taxon>
        <taxon>Lactucinae</taxon>
        <taxon>Lactuca</taxon>
    </lineage>
</organism>
<feature type="signal peptide" evidence="1">
    <location>
        <begin position="1"/>
        <end position="25"/>
    </location>
</feature>
<accession>A0A9R1WPN6</accession>